<feature type="transmembrane region" description="Helical" evidence="1">
    <location>
        <begin position="6"/>
        <end position="22"/>
    </location>
</feature>
<accession>A0A0F9HGC2</accession>
<keyword evidence="1" id="KW-1133">Transmembrane helix</keyword>
<gene>
    <name evidence="3" type="ORF">LCGC14_1705640</name>
</gene>
<evidence type="ECO:0000256" key="1">
    <source>
        <dbReference type="SAM" id="Phobius"/>
    </source>
</evidence>
<dbReference type="EMBL" id="LAZR01015134">
    <property type="protein sequence ID" value="KKM14486.1"/>
    <property type="molecule type" value="Genomic_DNA"/>
</dbReference>
<sequence>MKSSYITNSVLIVVIGLAIWFLQDRSKNEPEENQRFSHLTADQVSSISIQQPGKPIISLQKEQLTWHIISPFPALANQTRINILLRLLNASVHGEFQPMSSSSLSQFGLTKPQAILTLNDETIVFGNVETISQNRYILYKEMIYLINDDTTPLLRVSADNFVDNHLIPESSEITKLVLPTLDDKQAEVTIIQEDGEWHSSDVNLTTDLLKQLADNWQYAQASQVSHITDEEKIEMLHGLPVSIHFAENAQVLHFVLNLDEHQLTLFNTNMNLLYRFPLALKTQLLPSSIQVP</sequence>
<comment type="caution">
    <text evidence="3">The sequence shown here is derived from an EMBL/GenBank/DDBJ whole genome shotgun (WGS) entry which is preliminary data.</text>
</comment>
<evidence type="ECO:0000259" key="2">
    <source>
        <dbReference type="Pfam" id="PF14238"/>
    </source>
</evidence>
<dbReference type="AlphaFoldDB" id="A0A0F9HGC2"/>
<keyword evidence="1" id="KW-0812">Transmembrane</keyword>
<evidence type="ECO:0000313" key="3">
    <source>
        <dbReference type="EMBL" id="KKM14486.1"/>
    </source>
</evidence>
<proteinExistence type="predicted"/>
<reference evidence="3" key="1">
    <citation type="journal article" date="2015" name="Nature">
        <title>Complex archaea that bridge the gap between prokaryotes and eukaryotes.</title>
        <authorList>
            <person name="Spang A."/>
            <person name="Saw J.H."/>
            <person name="Jorgensen S.L."/>
            <person name="Zaremba-Niedzwiedzka K."/>
            <person name="Martijn J."/>
            <person name="Lind A.E."/>
            <person name="van Eijk R."/>
            <person name="Schleper C."/>
            <person name="Guy L."/>
            <person name="Ettema T.J."/>
        </authorList>
    </citation>
    <scope>NUCLEOTIDE SEQUENCE</scope>
</reference>
<dbReference type="InterPro" id="IPR025641">
    <property type="entry name" value="DUF4340"/>
</dbReference>
<feature type="domain" description="DUF4340" evidence="2">
    <location>
        <begin position="66"/>
        <end position="227"/>
    </location>
</feature>
<dbReference type="Pfam" id="PF14238">
    <property type="entry name" value="DUF4340"/>
    <property type="match status" value="1"/>
</dbReference>
<organism evidence="3">
    <name type="scientific">marine sediment metagenome</name>
    <dbReference type="NCBI Taxonomy" id="412755"/>
    <lineage>
        <taxon>unclassified sequences</taxon>
        <taxon>metagenomes</taxon>
        <taxon>ecological metagenomes</taxon>
    </lineage>
</organism>
<protein>
    <recommendedName>
        <fullName evidence="2">DUF4340 domain-containing protein</fullName>
    </recommendedName>
</protein>
<keyword evidence="1" id="KW-0472">Membrane</keyword>
<name>A0A0F9HGC2_9ZZZZ</name>